<dbReference type="EMBL" id="LYOR01000004">
    <property type="protein sequence ID" value="OFV66051.1"/>
    <property type="molecule type" value="Genomic_DNA"/>
</dbReference>
<protein>
    <submittedName>
        <fullName evidence="1">Uncharacterized protein</fullName>
    </submittedName>
</protein>
<proteinExistence type="predicted"/>
<name>A0A1F2P5Q3_9EURY</name>
<keyword evidence="2" id="KW-1185">Reference proteome</keyword>
<organism evidence="1 2">
    <name type="scientific">Candidatus Syntropharchaeum butanivorans</name>
    <dbReference type="NCBI Taxonomy" id="1839936"/>
    <lineage>
        <taxon>Archaea</taxon>
        <taxon>Methanobacteriati</taxon>
        <taxon>Methanobacteriota</taxon>
        <taxon>Stenosarchaea group</taxon>
        <taxon>Methanomicrobia</taxon>
        <taxon>Methanosarcinales</taxon>
        <taxon>ANME-2 cluster</taxon>
        <taxon>Candidatus Syntropharchaeum</taxon>
    </lineage>
</organism>
<evidence type="ECO:0000313" key="1">
    <source>
        <dbReference type="EMBL" id="OFV66051.1"/>
    </source>
</evidence>
<reference evidence="1" key="1">
    <citation type="submission" date="2016-05" db="EMBL/GenBank/DDBJ databases">
        <title>Microbial consortia oxidize butane by reversing methanogenesis.</title>
        <authorList>
            <person name="Laso-Perez R."/>
            <person name="Richter M."/>
            <person name="Wegener G."/>
            <person name="Musat F."/>
        </authorList>
    </citation>
    <scope>NUCLEOTIDE SEQUENCE [LARGE SCALE GENOMIC DNA]</scope>
    <source>
        <strain evidence="1">BOX1</strain>
    </source>
</reference>
<dbReference type="AlphaFoldDB" id="A0A1F2P5Q3"/>
<evidence type="ECO:0000313" key="2">
    <source>
        <dbReference type="Proteomes" id="UP000185779"/>
    </source>
</evidence>
<accession>A0A1F2P5Q3</accession>
<sequence>MITKRKKKLKVNDLIGIRNLADEVYVEVLEREEVQENEA</sequence>
<dbReference type="STRING" id="1839936.SBU_000988"/>
<gene>
    <name evidence="1" type="ORF">SBU_000988</name>
</gene>
<dbReference type="Proteomes" id="UP000185779">
    <property type="component" value="Unassembled WGS sequence"/>
</dbReference>
<comment type="caution">
    <text evidence="1">The sequence shown here is derived from an EMBL/GenBank/DDBJ whole genome shotgun (WGS) entry which is preliminary data.</text>
</comment>